<dbReference type="PRINTS" id="PR00411">
    <property type="entry name" value="PNDRDTASEI"/>
</dbReference>
<dbReference type="PIRSF" id="PIRSF000350">
    <property type="entry name" value="Mercury_reductase_MerA"/>
    <property type="match status" value="1"/>
</dbReference>
<keyword evidence="5 10" id="KW-0560">Oxidoreductase</keyword>
<keyword evidence="6" id="KW-1015">Disulfide bond</keyword>
<dbReference type="GO" id="GO:0016668">
    <property type="term" value="F:oxidoreductase activity, acting on a sulfur group of donors, NAD(P) as acceptor"/>
    <property type="evidence" value="ECO:0007669"/>
    <property type="project" value="InterPro"/>
</dbReference>
<evidence type="ECO:0000256" key="4">
    <source>
        <dbReference type="ARBA" id="ARBA00022857"/>
    </source>
</evidence>
<dbReference type="PROSITE" id="PS00076">
    <property type="entry name" value="PYRIDINE_REDOX_1"/>
    <property type="match status" value="1"/>
</dbReference>
<evidence type="ECO:0000313" key="13">
    <source>
        <dbReference type="EMBL" id="GGL89125.1"/>
    </source>
</evidence>
<dbReference type="InterPro" id="IPR023753">
    <property type="entry name" value="FAD/NAD-binding_dom"/>
</dbReference>
<evidence type="ECO:0000256" key="1">
    <source>
        <dbReference type="ARBA" id="ARBA00007532"/>
    </source>
</evidence>
<comment type="cofactor">
    <cofactor evidence="8">
        <name>FAD</name>
        <dbReference type="ChEBI" id="CHEBI:57692"/>
    </cofactor>
    <text evidence="8">Binds 1 FAD per subunit.</text>
</comment>
<dbReference type="InterPro" id="IPR004099">
    <property type="entry name" value="Pyr_nucl-diS_OxRdtase_dimer"/>
</dbReference>
<reference evidence="13" key="2">
    <citation type="submission" date="2020-09" db="EMBL/GenBank/DDBJ databases">
        <authorList>
            <person name="Sun Q."/>
            <person name="Zhou Y."/>
        </authorList>
    </citation>
    <scope>NUCLEOTIDE SEQUENCE</scope>
    <source>
        <strain evidence="13">CGMCC 4.7308</strain>
    </source>
</reference>
<keyword evidence="2 10" id="KW-0285">Flavoprotein</keyword>
<dbReference type="InterPro" id="IPR008143">
    <property type="entry name" value="Ala_DH/PNT_CS2"/>
</dbReference>
<feature type="domain" description="FAD/NAD(P)-binding" evidence="12">
    <location>
        <begin position="9"/>
        <end position="332"/>
    </location>
</feature>
<evidence type="ECO:0000256" key="6">
    <source>
        <dbReference type="ARBA" id="ARBA00023157"/>
    </source>
</evidence>
<keyword evidence="3 8" id="KW-0274">FAD</keyword>
<keyword evidence="7 10" id="KW-0676">Redox-active center</keyword>
<comment type="similarity">
    <text evidence="1 10">Belongs to the class-I pyridine nucleotide-disulfide oxidoreductase family.</text>
</comment>
<reference evidence="13" key="1">
    <citation type="journal article" date="2014" name="Int. J. Syst. Evol. Microbiol.">
        <title>Complete genome sequence of Corynebacterium casei LMG S-19264T (=DSM 44701T), isolated from a smear-ripened cheese.</title>
        <authorList>
            <consortium name="US DOE Joint Genome Institute (JGI-PGF)"/>
            <person name="Walter F."/>
            <person name="Albersmeier A."/>
            <person name="Kalinowski J."/>
            <person name="Ruckert C."/>
        </authorList>
    </citation>
    <scope>NUCLEOTIDE SEQUENCE</scope>
    <source>
        <strain evidence="13">CGMCC 4.7308</strain>
    </source>
</reference>
<dbReference type="PROSITE" id="PS50096">
    <property type="entry name" value="IQ"/>
    <property type="match status" value="1"/>
</dbReference>
<feature type="disulfide bond" description="Redox-active" evidence="9">
    <location>
        <begin position="45"/>
        <end position="50"/>
    </location>
</feature>
<dbReference type="SUPFAM" id="SSF51905">
    <property type="entry name" value="FAD/NAD(P)-binding domain"/>
    <property type="match status" value="1"/>
</dbReference>
<dbReference type="Gene3D" id="3.50.50.60">
    <property type="entry name" value="FAD/NAD(P)-binding domain"/>
    <property type="match status" value="2"/>
</dbReference>
<accession>A0A917WB34</accession>
<keyword evidence="8" id="KW-0547">Nucleotide-binding</keyword>
<keyword evidence="4" id="KW-0521">NADP</keyword>
<dbReference type="PRINTS" id="PR00368">
    <property type="entry name" value="FADPNR"/>
</dbReference>
<name>A0A917WB34_9ACTN</name>
<feature type="binding site" evidence="8">
    <location>
        <begin position="189"/>
        <end position="196"/>
    </location>
    <ligand>
        <name>NAD(+)</name>
        <dbReference type="ChEBI" id="CHEBI:57540"/>
    </ligand>
</feature>
<dbReference type="GO" id="GO:0050660">
    <property type="term" value="F:flavin adenine dinucleotide binding"/>
    <property type="evidence" value="ECO:0007669"/>
    <property type="project" value="TreeGrafter"/>
</dbReference>
<comment type="caution">
    <text evidence="13">The sequence shown here is derived from an EMBL/GenBank/DDBJ whole genome shotgun (WGS) entry which is preliminary data.</text>
</comment>
<dbReference type="PANTHER" id="PTHR43014:SF2">
    <property type="entry name" value="MERCURIC REDUCTASE"/>
    <property type="match status" value="1"/>
</dbReference>
<dbReference type="InterPro" id="IPR001100">
    <property type="entry name" value="Pyr_nuc-diS_OxRdtase"/>
</dbReference>
<feature type="binding site" evidence="8">
    <location>
        <position position="318"/>
    </location>
    <ligand>
        <name>FAD</name>
        <dbReference type="ChEBI" id="CHEBI:57692"/>
    </ligand>
</feature>
<dbReference type="InterPro" id="IPR016156">
    <property type="entry name" value="FAD/NAD-linked_Rdtase_dimer_sf"/>
</dbReference>
<evidence type="ECO:0000256" key="8">
    <source>
        <dbReference type="PIRSR" id="PIRSR000350-3"/>
    </source>
</evidence>
<feature type="domain" description="Pyridine nucleotide-disulphide oxidoreductase dimerisation" evidence="11">
    <location>
        <begin position="352"/>
        <end position="451"/>
    </location>
</feature>
<feature type="binding site" evidence="8">
    <location>
        <position position="277"/>
    </location>
    <ligand>
        <name>NAD(+)</name>
        <dbReference type="ChEBI" id="CHEBI:57540"/>
    </ligand>
</feature>
<dbReference type="Pfam" id="PF07992">
    <property type="entry name" value="Pyr_redox_2"/>
    <property type="match status" value="1"/>
</dbReference>
<evidence type="ECO:0000256" key="2">
    <source>
        <dbReference type="ARBA" id="ARBA00022630"/>
    </source>
</evidence>
<sequence>MTGEAGVVDLLVVGGGTAGLVAARTAARLGASVLLVERVRTGGECLWTGCVPSKALLAAAHAAADARAAARLGVRVGDGTHGAVAVDFPAVLAGVRRAIAAVQPDDSVESLEAGGVEVLSGTARFTGPAAAEVDTGAAGVRVVRFRSAVLATGSDPVVPDVPGLAGAAPLTNEDVWTVDDLPRRLLVVGGGAIGCELGQAFARLGSAVTLVESGSRLLVREDPEAAALLARALAADGIDLRTGVALRSVHPAADGAHRAELSDGTTVGFERVVVAAGRRPRTAGLELAAAGVDVDEHGQVVTDTALRTSNPWIFAAGDVTAHPRFTHVAGVHGSTAAGNAVLGLRRRADPAVPRVTFTQPEVAAVGVAAQDGRHVLTVRHEEVDRARAEDAGPGFTRLVLDRRNRIVGATVVGPRAGEMLSELALAVRLRCTAADLAGTMHAYPTYADGSWKAAIARVQDQLDGRLARLAVQVLRRWHRSATTRGRVPVSRRR</sequence>
<proteinExistence type="inferred from homology"/>
<dbReference type="GO" id="GO:0003955">
    <property type="term" value="F:NAD(P)H dehydrogenase (quinone) activity"/>
    <property type="evidence" value="ECO:0007669"/>
    <property type="project" value="TreeGrafter"/>
</dbReference>
<evidence type="ECO:0000256" key="5">
    <source>
        <dbReference type="ARBA" id="ARBA00023002"/>
    </source>
</evidence>
<dbReference type="PANTHER" id="PTHR43014">
    <property type="entry name" value="MERCURIC REDUCTASE"/>
    <property type="match status" value="1"/>
</dbReference>
<dbReference type="RefSeq" id="WP_188939944.1">
    <property type="nucleotide sequence ID" value="NZ_BMNA01000001.1"/>
</dbReference>
<dbReference type="InterPro" id="IPR012999">
    <property type="entry name" value="Pyr_OxRdtase_I_AS"/>
</dbReference>
<feature type="binding site" evidence="8">
    <location>
        <position position="212"/>
    </location>
    <ligand>
        <name>NAD(+)</name>
        <dbReference type="ChEBI" id="CHEBI:57540"/>
    </ligand>
</feature>
<dbReference type="InterPro" id="IPR036188">
    <property type="entry name" value="FAD/NAD-bd_sf"/>
</dbReference>
<evidence type="ECO:0000259" key="11">
    <source>
        <dbReference type="Pfam" id="PF02852"/>
    </source>
</evidence>
<dbReference type="Gene3D" id="3.30.390.30">
    <property type="match status" value="1"/>
</dbReference>
<dbReference type="EMBL" id="BMNA01000001">
    <property type="protein sequence ID" value="GGL89125.1"/>
    <property type="molecule type" value="Genomic_DNA"/>
</dbReference>
<keyword evidence="8" id="KW-0520">NAD</keyword>
<feature type="binding site" evidence="8">
    <location>
        <position position="54"/>
    </location>
    <ligand>
        <name>FAD</name>
        <dbReference type="ChEBI" id="CHEBI:57692"/>
    </ligand>
</feature>
<dbReference type="PROSITE" id="PS00837">
    <property type="entry name" value="ALADH_PNT_2"/>
    <property type="match status" value="1"/>
</dbReference>
<gene>
    <name evidence="13" type="ORF">GCM10011594_05920</name>
</gene>
<evidence type="ECO:0000256" key="7">
    <source>
        <dbReference type="ARBA" id="ARBA00023284"/>
    </source>
</evidence>
<dbReference type="AlphaFoldDB" id="A0A917WB34"/>
<dbReference type="SUPFAM" id="SSF55424">
    <property type="entry name" value="FAD/NAD-linked reductases, dimerisation (C-terminal) domain"/>
    <property type="match status" value="1"/>
</dbReference>
<evidence type="ECO:0000256" key="3">
    <source>
        <dbReference type="ARBA" id="ARBA00022827"/>
    </source>
</evidence>
<dbReference type="Pfam" id="PF02852">
    <property type="entry name" value="Pyr_redox_dim"/>
    <property type="match status" value="1"/>
</dbReference>
<organism evidence="13 14">
    <name type="scientific">Nakamurella endophytica</name>
    <dbReference type="NCBI Taxonomy" id="1748367"/>
    <lineage>
        <taxon>Bacteria</taxon>
        <taxon>Bacillati</taxon>
        <taxon>Actinomycetota</taxon>
        <taxon>Actinomycetes</taxon>
        <taxon>Nakamurellales</taxon>
        <taxon>Nakamurellaceae</taxon>
        <taxon>Nakamurella</taxon>
    </lineage>
</organism>
<keyword evidence="14" id="KW-1185">Reference proteome</keyword>
<feature type="binding site" evidence="8">
    <location>
        <begin position="152"/>
        <end position="154"/>
    </location>
    <ligand>
        <name>FAD</name>
        <dbReference type="ChEBI" id="CHEBI:57692"/>
    </ligand>
</feature>
<dbReference type="Proteomes" id="UP000655208">
    <property type="component" value="Unassembled WGS sequence"/>
</dbReference>
<evidence type="ECO:0000259" key="12">
    <source>
        <dbReference type="Pfam" id="PF07992"/>
    </source>
</evidence>
<evidence type="ECO:0000256" key="9">
    <source>
        <dbReference type="PIRSR" id="PIRSR000350-4"/>
    </source>
</evidence>
<evidence type="ECO:0000313" key="14">
    <source>
        <dbReference type="Proteomes" id="UP000655208"/>
    </source>
</evidence>
<evidence type="ECO:0000256" key="10">
    <source>
        <dbReference type="RuleBase" id="RU003691"/>
    </source>
</evidence>
<protein>
    <submittedName>
        <fullName evidence="13">Oxidoreductase</fullName>
    </submittedName>
</protein>